<keyword evidence="5" id="KW-1185">Reference proteome</keyword>
<feature type="compositionally biased region" description="Polar residues" evidence="2">
    <location>
        <begin position="105"/>
        <end position="115"/>
    </location>
</feature>
<dbReference type="Gene3D" id="2.40.40.10">
    <property type="entry name" value="RlpA-like domain"/>
    <property type="match status" value="1"/>
</dbReference>
<dbReference type="Pfam" id="PF06725">
    <property type="entry name" value="3D"/>
    <property type="match status" value="1"/>
</dbReference>
<dbReference type="PANTHER" id="PTHR39160:SF4">
    <property type="entry name" value="RESUSCITATION-PROMOTING FACTOR RPFB"/>
    <property type="match status" value="1"/>
</dbReference>
<evidence type="ECO:0000313" key="5">
    <source>
        <dbReference type="Proteomes" id="UP000295418"/>
    </source>
</evidence>
<dbReference type="InterPro" id="IPR051933">
    <property type="entry name" value="Resuscitation_pf_RpfB"/>
</dbReference>
<feature type="domain" description="3D" evidence="3">
    <location>
        <begin position="158"/>
        <end position="228"/>
    </location>
</feature>
<dbReference type="PANTHER" id="PTHR39160">
    <property type="entry name" value="CELL WALL-BINDING PROTEIN YOCH"/>
    <property type="match status" value="1"/>
</dbReference>
<keyword evidence="1" id="KW-0732">Signal</keyword>
<proteinExistence type="predicted"/>
<evidence type="ECO:0000259" key="3">
    <source>
        <dbReference type="Pfam" id="PF06725"/>
    </source>
</evidence>
<dbReference type="InterPro" id="IPR036908">
    <property type="entry name" value="RlpA-like_sf"/>
</dbReference>
<dbReference type="GO" id="GO:0009254">
    <property type="term" value="P:peptidoglycan turnover"/>
    <property type="evidence" value="ECO:0007669"/>
    <property type="project" value="InterPro"/>
</dbReference>
<dbReference type="GO" id="GO:0019867">
    <property type="term" value="C:outer membrane"/>
    <property type="evidence" value="ECO:0007669"/>
    <property type="project" value="InterPro"/>
</dbReference>
<dbReference type="InterPro" id="IPR059180">
    <property type="entry name" value="3D_YorM"/>
</dbReference>
<feature type="compositionally biased region" description="Low complexity" evidence="2">
    <location>
        <begin position="80"/>
        <end position="100"/>
    </location>
</feature>
<accession>A0A4R4E6N4</accession>
<protein>
    <recommendedName>
        <fullName evidence="3">3D domain-containing protein</fullName>
    </recommendedName>
</protein>
<evidence type="ECO:0000256" key="2">
    <source>
        <dbReference type="SAM" id="MobiDB-lite"/>
    </source>
</evidence>
<dbReference type="CDD" id="cd14667">
    <property type="entry name" value="3D_containing_proteins"/>
    <property type="match status" value="1"/>
</dbReference>
<dbReference type="EMBL" id="SKFG01000021">
    <property type="protein sequence ID" value="TCZ75356.1"/>
    <property type="molecule type" value="Genomic_DNA"/>
</dbReference>
<dbReference type="OrthoDB" id="9798935at2"/>
<evidence type="ECO:0000256" key="1">
    <source>
        <dbReference type="ARBA" id="ARBA00022729"/>
    </source>
</evidence>
<organism evidence="4 5">
    <name type="scientific">Paenibacillus albiflavus</name>
    <dbReference type="NCBI Taxonomy" id="2545760"/>
    <lineage>
        <taxon>Bacteria</taxon>
        <taxon>Bacillati</taxon>
        <taxon>Bacillota</taxon>
        <taxon>Bacilli</taxon>
        <taxon>Bacillales</taxon>
        <taxon>Paenibacillaceae</taxon>
        <taxon>Paenibacillus</taxon>
    </lineage>
</organism>
<dbReference type="SUPFAM" id="SSF50685">
    <property type="entry name" value="Barwin-like endoglucanases"/>
    <property type="match status" value="1"/>
</dbReference>
<name>A0A4R4E6N4_9BACL</name>
<dbReference type="Proteomes" id="UP000295418">
    <property type="component" value="Unassembled WGS sequence"/>
</dbReference>
<dbReference type="InterPro" id="IPR010611">
    <property type="entry name" value="3D_dom"/>
</dbReference>
<dbReference type="AlphaFoldDB" id="A0A4R4E6N4"/>
<comment type="caution">
    <text evidence="4">The sequence shown here is derived from an EMBL/GenBank/DDBJ whole genome shotgun (WGS) entry which is preliminary data.</text>
</comment>
<sequence length="228" mass="24057">MVGTTTRDYYPVNVSNDIISEKVDVTPETHCMELFMSMYLKDLDVLRVAATEMAEPVTVAASASAVVEAAVTKKEEPATKAKQSTSSAPAKKSSPKSSTSKKPEQGSNASGNTVKTPSGTFSYSKMLSMTASAYSGDASENGGWAGVDYFGNSLKLGTVAVDPNVIPLKSKLFIVGYSYTGMPINGMMAVASDVGGAIKGNKIDIFLPGSMSYVQQFGLQNVKVYVLK</sequence>
<feature type="region of interest" description="Disordered" evidence="2">
    <location>
        <begin position="71"/>
        <end position="115"/>
    </location>
</feature>
<evidence type="ECO:0000313" key="4">
    <source>
        <dbReference type="EMBL" id="TCZ75356.1"/>
    </source>
</evidence>
<dbReference type="GO" id="GO:0004553">
    <property type="term" value="F:hydrolase activity, hydrolyzing O-glycosyl compounds"/>
    <property type="evidence" value="ECO:0007669"/>
    <property type="project" value="InterPro"/>
</dbReference>
<gene>
    <name evidence="4" type="ORF">E0485_18255</name>
</gene>
<reference evidence="4 5" key="1">
    <citation type="submission" date="2019-03" db="EMBL/GenBank/DDBJ databases">
        <authorList>
            <person name="Kim M.K.M."/>
        </authorList>
    </citation>
    <scope>NUCLEOTIDE SEQUENCE [LARGE SCALE GENOMIC DNA]</scope>
    <source>
        <strain evidence="4 5">18JY21-1</strain>
    </source>
</reference>